<dbReference type="EMBL" id="CM007656">
    <property type="protein sequence ID" value="ONI02648.1"/>
    <property type="molecule type" value="Genomic_DNA"/>
</dbReference>
<evidence type="ECO:0000313" key="1">
    <source>
        <dbReference type="EMBL" id="ONI02648.1"/>
    </source>
</evidence>
<dbReference type="Gramene" id="ONI02648">
    <property type="protein sequence ID" value="ONI02648"/>
    <property type="gene ID" value="PRUPE_6G212500"/>
</dbReference>
<sequence length="176" mass="20307">MFQHKEHLEATILGIPNCGRFTGHPNVHKSKWLAKFSRLAKDKCFIFYLGPVYITPSLSLRLLSFIHSLLSLSLSLSEKEKKKGRKRRNKWWGPAAGQAKSSEMAQDIEDKKHLFLNHSFPLPFSNMSSALAKLPLQMKRYPTVEDIPLGNQREKPTQHHSLIERFRGRQDGARQF</sequence>
<proteinExistence type="predicted"/>
<dbReference type="AlphaFoldDB" id="A0A251NTS4"/>
<organism evidence="1 2">
    <name type="scientific">Prunus persica</name>
    <name type="common">Peach</name>
    <name type="synonym">Amygdalus persica</name>
    <dbReference type="NCBI Taxonomy" id="3760"/>
    <lineage>
        <taxon>Eukaryota</taxon>
        <taxon>Viridiplantae</taxon>
        <taxon>Streptophyta</taxon>
        <taxon>Embryophyta</taxon>
        <taxon>Tracheophyta</taxon>
        <taxon>Spermatophyta</taxon>
        <taxon>Magnoliopsida</taxon>
        <taxon>eudicotyledons</taxon>
        <taxon>Gunneridae</taxon>
        <taxon>Pentapetalae</taxon>
        <taxon>rosids</taxon>
        <taxon>fabids</taxon>
        <taxon>Rosales</taxon>
        <taxon>Rosaceae</taxon>
        <taxon>Amygdaloideae</taxon>
        <taxon>Amygdaleae</taxon>
        <taxon>Prunus</taxon>
    </lineage>
</organism>
<reference evidence="1 2" key="1">
    <citation type="journal article" date="2013" name="Nat. Genet.">
        <title>The high-quality draft genome of peach (Prunus persica) identifies unique patterns of genetic diversity, domestication and genome evolution.</title>
        <authorList>
            <consortium name="International Peach Genome Initiative"/>
            <person name="Verde I."/>
            <person name="Abbott A.G."/>
            <person name="Scalabrin S."/>
            <person name="Jung S."/>
            <person name="Shu S."/>
            <person name="Marroni F."/>
            <person name="Zhebentyayeva T."/>
            <person name="Dettori M.T."/>
            <person name="Grimwood J."/>
            <person name="Cattonaro F."/>
            <person name="Zuccolo A."/>
            <person name="Rossini L."/>
            <person name="Jenkins J."/>
            <person name="Vendramin E."/>
            <person name="Meisel L.A."/>
            <person name="Decroocq V."/>
            <person name="Sosinski B."/>
            <person name="Prochnik S."/>
            <person name="Mitros T."/>
            <person name="Policriti A."/>
            <person name="Cipriani G."/>
            <person name="Dondini L."/>
            <person name="Ficklin S."/>
            <person name="Goodstein D.M."/>
            <person name="Xuan P."/>
            <person name="Del Fabbro C."/>
            <person name="Aramini V."/>
            <person name="Copetti D."/>
            <person name="Gonzalez S."/>
            <person name="Horner D.S."/>
            <person name="Falchi R."/>
            <person name="Lucas S."/>
            <person name="Mica E."/>
            <person name="Maldonado J."/>
            <person name="Lazzari B."/>
            <person name="Bielenberg D."/>
            <person name="Pirona R."/>
            <person name="Miculan M."/>
            <person name="Barakat A."/>
            <person name="Testolin R."/>
            <person name="Stella A."/>
            <person name="Tartarini S."/>
            <person name="Tonutti P."/>
            <person name="Arus P."/>
            <person name="Orellana A."/>
            <person name="Wells C."/>
            <person name="Main D."/>
            <person name="Vizzotto G."/>
            <person name="Silva H."/>
            <person name="Salamini F."/>
            <person name="Schmutz J."/>
            <person name="Morgante M."/>
            <person name="Rokhsar D.S."/>
        </authorList>
    </citation>
    <scope>NUCLEOTIDE SEQUENCE [LARGE SCALE GENOMIC DNA]</scope>
    <source>
        <strain evidence="2">cv. Nemared</strain>
    </source>
</reference>
<protein>
    <submittedName>
        <fullName evidence="1">Uncharacterized protein</fullName>
    </submittedName>
</protein>
<accession>A0A251NTS4</accession>
<evidence type="ECO:0000313" key="2">
    <source>
        <dbReference type="Proteomes" id="UP000006882"/>
    </source>
</evidence>
<keyword evidence="2" id="KW-1185">Reference proteome</keyword>
<gene>
    <name evidence="1" type="ORF">PRUPE_6G212500</name>
</gene>
<name>A0A251NTS4_PRUPE</name>
<dbReference type="Proteomes" id="UP000006882">
    <property type="component" value="Chromosome G6"/>
</dbReference>